<dbReference type="Proteomes" id="UP000315440">
    <property type="component" value="Unassembled WGS sequence"/>
</dbReference>
<keyword evidence="2" id="KW-0812">Transmembrane</keyword>
<feature type="compositionally biased region" description="Low complexity" evidence="1">
    <location>
        <begin position="310"/>
        <end position="319"/>
    </location>
</feature>
<dbReference type="AlphaFoldDB" id="A0A5C5ZQB3"/>
<evidence type="ECO:0000313" key="5">
    <source>
        <dbReference type="Proteomes" id="UP000315440"/>
    </source>
</evidence>
<dbReference type="EMBL" id="SJPQ01000001">
    <property type="protein sequence ID" value="TWT89679.1"/>
    <property type="molecule type" value="Genomic_DNA"/>
</dbReference>
<keyword evidence="5" id="KW-1185">Reference proteome</keyword>
<evidence type="ECO:0000256" key="2">
    <source>
        <dbReference type="SAM" id="Phobius"/>
    </source>
</evidence>
<feature type="region of interest" description="Disordered" evidence="1">
    <location>
        <begin position="51"/>
        <end position="126"/>
    </location>
</feature>
<feature type="compositionally biased region" description="Acidic residues" evidence="1">
    <location>
        <begin position="109"/>
        <end position="126"/>
    </location>
</feature>
<feature type="region of interest" description="Disordered" evidence="1">
    <location>
        <begin position="303"/>
        <end position="334"/>
    </location>
</feature>
<comment type="caution">
    <text evidence="4">The sequence shown here is derived from an EMBL/GenBank/DDBJ whole genome shotgun (WGS) entry which is preliminary data.</text>
</comment>
<evidence type="ECO:0000256" key="1">
    <source>
        <dbReference type="SAM" id="MobiDB-lite"/>
    </source>
</evidence>
<feature type="domain" description="Helix-turn-helix" evidence="3">
    <location>
        <begin position="8"/>
        <end position="53"/>
    </location>
</feature>
<gene>
    <name evidence="4" type="ORF">Mal64_00580</name>
</gene>
<keyword evidence="2" id="KW-1133">Transmembrane helix</keyword>
<accession>A0A5C5ZQB3</accession>
<feature type="compositionally biased region" description="Basic and acidic residues" evidence="1">
    <location>
        <begin position="98"/>
        <end position="108"/>
    </location>
</feature>
<dbReference type="RefSeq" id="WP_146395532.1">
    <property type="nucleotide sequence ID" value="NZ_SJPQ01000001.1"/>
</dbReference>
<feature type="region of interest" description="Disordered" evidence="1">
    <location>
        <begin position="228"/>
        <end position="281"/>
    </location>
</feature>
<dbReference type="OrthoDB" id="283946at2"/>
<proteinExistence type="predicted"/>
<dbReference type="InterPro" id="IPR041657">
    <property type="entry name" value="HTH_17"/>
</dbReference>
<sequence length="487" mass="49515">MSQKFIGLDDAATKLGVDKEKLNALREKGDLRAYRDGASWKFRTEDIESFAEKGLPGDEPEPSGGLSEFGLAEPSDLELVGSDELSSLDFSLGDEDKDDKKAESKAPADEDDDVLDIEPLADGDDAESILLSEEELGESIPHSPSTIIGKADLSDAALGKDDLGDGDLDLDLTIEDDNGAGTSDVKLASSVSDVLDAELGGSEVLGGSSDNASPAEAFKDVEELELDLEGESSASIPAKSSGDALSSLELDADDGSGSGSDILPDEMASRTGELPSLSGIGSVSGLSGIDSLELADDEQDDVVLGDTDSDLSLSPGDSGINLSPSDSGIALDAPPIELGGSAVGSSLDLGDALSPDSGSGLSGVDLAAASGLGASESFASASSASVVFEDAPLAEEPLGEDTGLSEEGFGVSDAAAGGLSAGAAPAAYATQEIHFPLWIMIFMGCTFLMMCLCGIMAIDLLQSIWSFDEPYSLNSSLMEGLRSLGGG</sequence>
<name>A0A5C5ZQB3_9BACT</name>
<feature type="compositionally biased region" description="Low complexity" evidence="1">
    <location>
        <begin position="240"/>
        <end position="249"/>
    </location>
</feature>
<evidence type="ECO:0000259" key="3">
    <source>
        <dbReference type="Pfam" id="PF12728"/>
    </source>
</evidence>
<feature type="transmembrane region" description="Helical" evidence="2">
    <location>
        <begin position="435"/>
        <end position="458"/>
    </location>
</feature>
<protein>
    <submittedName>
        <fullName evidence="4">Helix-turn-helix domain protein</fullName>
    </submittedName>
</protein>
<reference evidence="4 5" key="1">
    <citation type="submission" date="2019-02" db="EMBL/GenBank/DDBJ databases">
        <title>Deep-cultivation of Planctomycetes and their phenomic and genomic characterization uncovers novel biology.</title>
        <authorList>
            <person name="Wiegand S."/>
            <person name="Jogler M."/>
            <person name="Boedeker C."/>
            <person name="Pinto D."/>
            <person name="Vollmers J."/>
            <person name="Rivas-Marin E."/>
            <person name="Kohn T."/>
            <person name="Peeters S.H."/>
            <person name="Heuer A."/>
            <person name="Rast P."/>
            <person name="Oberbeckmann S."/>
            <person name="Bunk B."/>
            <person name="Jeske O."/>
            <person name="Meyerdierks A."/>
            <person name="Storesund J.E."/>
            <person name="Kallscheuer N."/>
            <person name="Luecker S."/>
            <person name="Lage O.M."/>
            <person name="Pohl T."/>
            <person name="Merkel B.J."/>
            <person name="Hornburger P."/>
            <person name="Mueller R.-W."/>
            <person name="Bruemmer F."/>
            <person name="Labrenz M."/>
            <person name="Spormann A.M."/>
            <person name="Op Den Camp H."/>
            <person name="Overmann J."/>
            <person name="Amann R."/>
            <person name="Jetten M.S.M."/>
            <person name="Mascher T."/>
            <person name="Medema M.H."/>
            <person name="Devos D.P."/>
            <person name="Kaster A.-K."/>
            <person name="Ovreas L."/>
            <person name="Rohde M."/>
            <person name="Galperin M.Y."/>
            <person name="Jogler C."/>
        </authorList>
    </citation>
    <scope>NUCLEOTIDE SEQUENCE [LARGE SCALE GENOMIC DNA]</scope>
    <source>
        <strain evidence="4 5">Mal64</strain>
    </source>
</reference>
<evidence type="ECO:0000313" key="4">
    <source>
        <dbReference type="EMBL" id="TWT89679.1"/>
    </source>
</evidence>
<keyword evidence="2" id="KW-0472">Membrane</keyword>
<organism evidence="4 5">
    <name type="scientific">Pseudobythopirellula maris</name>
    <dbReference type="NCBI Taxonomy" id="2527991"/>
    <lineage>
        <taxon>Bacteria</taxon>
        <taxon>Pseudomonadati</taxon>
        <taxon>Planctomycetota</taxon>
        <taxon>Planctomycetia</taxon>
        <taxon>Pirellulales</taxon>
        <taxon>Lacipirellulaceae</taxon>
        <taxon>Pseudobythopirellula</taxon>
    </lineage>
</organism>
<dbReference type="Pfam" id="PF12728">
    <property type="entry name" value="HTH_17"/>
    <property type="match status" value="1"/>
</dbReference>